<evidence type="ECO:0000256" key="2">
    <source>
        <dbReference type="SAM" id="SignalP"/>
    </source>
</evidence>
<dbReference type="RefSeq" id="XP_037223559.1">
    <property type="nucleotide sequence ID" value="XM_037360674.1"/>
</dbReference>
<name>A0A8H6W8Y2_9AGAR</name>
<dbReference type="Pfam" id="PF00378">
    <property type="entry name" value="ECH_1"/>
    <property type="match status" value="1"/>
</dbReference>
<feature type="signal peptide" evidence="2">
    <location>
        <begin position="1"/>
        <end position="16"/>
    </location>
</feature>
<comment type="similarity">
    <text evidence="1">Belongs to the enoyl-CoA hydratase/isomerase family.</text>
</comment>
<dbReference type="GeneID" id="59343190"/>
<dbReference type="OrthoDB" id="410701at2759"/>
<evidence type="ECO:0000313" key="4">
    <source>
        <dbReference type="Proteomes" id="UP000636479"/>
    </source>
</evidence>
<dbReference type="PANTHER" id="PTHR43459">
    <property type="entry name" value="ENOYL-COA HYDRATASE"/>
    <property type="match status" value="1"/>
</dbReference>
<evidence type="ECO:0000313" key="3">
    <source>
        <dbReference type="EMBL" id="KAF7310109.1"/>
    </source>
</evidence>
<comment type="caution">
    <text evidence="3">The sequence shown here is derived from an EMBL/GenBank/DDBJ whole genome shotgun (WGS) entry which is preliminary data.</text>
</comment>
<feature type="chain" id="PRO_5034456953" description="Enoyl-CoA hydratase/isomerase family protein" evidence="2">
    <location>
        <begin position="17"/>
        <end position="307"/>
    </location>
</feature>
<dbReference type="CDD" id="cd06558">
    <property type="entry name" value="crotonase-like"/>
    <property type="match status" value="1"/>
</dbReference>
<reference evidence="3" key="1">
    <citation type="submission" date="2020-05" db="EMBL/GenBank/DDBJ databases">
        <title>Mycena genomes resolve the evolution of fungal bioluminescence.</title>
        <authorList>
            <person name="Tsai I.J."/>
        </authorList>
    </citation>
    <scope>NUCLEOTIDE SEQUENCE</scope>
    <source>
        <strain evidence="3">171206Taipei</strain>
    </source>
</reference>
<dbReference type="InterPro" id="IPR029045">
    <property type="entry name" value="ClpP/crotonase-like_dom_sf"/>
</dbReference>
<gene>
    <name evidence="3" type="ORF">MIND_00384200</name>
</gene>
<evidence type="ECO:0000256" key="1">
    <source>
        <dbReference type="RuleBase" id="RU003707"/>
    </source>
</evidence>
<accession>A0A8H6W8Y2</accession>
<dbReference type="GO" id="GO:0003824">
    <property type="term" value="F:catalytic activity"/>
    <property type="evidence" value="ECO:0007669"/>
    <property type="project" value="InterPro"/>
</dbReference>
<dbReference type="AlphaFoldDB" id="A0A8H6W8Y2"/>
<dbReference type="InterPro" id="IPR001753">
    <property type="entry name" value="Enoyl-CoA_hydra/iso"/>
</dbReference>
<proteinExistence type="inferred from homology"/>
<dbReference type="Proteomes" id="UP000636479">
    <property type="component" value="Unassembled WGS sequence"/>
</dbReference>
<dbReference type="PANTHER" id="PTHR43459:SF1">
    <property type="entry name" value="EG:BACN32G11.4 PROTEIN"/>
    <property type="match status" value="1"/>
</dbReference>
<dbReference type="SUPFAM" id="SSF52096">
    <property type="entry name" value="ClpP/crotonase"/>
    <property type="match status" value="1"/>
</dbReference>
<evidence type="ECO:0008006" key="5">
    <source>
        <dbReference type="Google" id="ProtNLM"/>
    </source>
</evidence>
<sequence length="307" mass="33628">MVLFFIIAFLCVSVFAAQYPSFGTVKTSTSNGVMHVVLNNTFSEINLLDAHLAFDLANLIARLQVNGTDSDIHVVVFSSANPHFFIAHSDINIFVNGFQGLEPLFDPFTPDMGFLDSLFWNITQLPQATIAIIEGRARAAGNEFLMACDMRFALSSPEVRLAQTEPSVGGNPGTGGGMYLSNLINRGRTFEYLLSATDIDADTAAQIGWVNRVFKTKNALYDYVDKLAKRIAIFPLAGIAGTKQGINAVSRPPRDVYIQDAQDVIVKLLIQSSLGQSLLKKVLKATNNQSIGAFELDWPNQVVQIYK</sequence>
<keyword evidence="2" id="KW-0732">Signal</keyword>
<dbReference type="EMBL" id="JACAZF010000003">
    <property type="protein sequence ID" value="KAF7310109.1"/>
    <property type="molecule type" value="Genomic_DNA"/>
</dbReference>
<dbReference type="PROSITE" id="PS00166">
    <property type="entry name" value="ENOYL_COA_HYDRATASE"/>
    <property type="match status" value="1"/>
</dbReference>
<dbReference type="Gene3D" id="3.90.226.10">
    <property type="entry name" value="2-enoyl-CoA Hydratase, Chain A, domain 1"/>
    <property type="match status" value="1"/>
</dbReference>
<protein>
    <recommendedName>
        <fullName evidence="5">Enoyl-CoA hydratase/isomerase family protein</fullName>
    </recommendedName>
</protein>
<dbReference type="InterPro" id="IPR018376">
    <property type="entry name" value="Enoyl-CoA_hyd/isom_CS"/>
</dbReference>
<organism evidence="3 4">
    <name type="scientific">Mycena indigotica</name>
    <dbReference type="NCBI Taxonomy" id="2126181"/>
    <lineage>
        <taxon>Eukaryota</taxon>
        <taxon>Fungi</taxon>
        <taxon>Dikarya</taxon>
        <taxon>Basidiomycota</taxon>
        <taxon>Agaricomycotina</taxon>
        <taxon>Agaricomycetes</taxon>
        <taxon>Agaricomycetidae</taxon>
        <taxon>Agaricales</taxon>
        <taxon>Marasmiineae</taxon>
        <taxon>Mycenaceae</taxon>
        <taxon>Mycena</taxon>
    </lineage>
</organism>
<keyword evidence="4" id="KW-1185">Reference proteome</keyword>